<evidence type="ECO:0000313" key="5">
    <source>
        <dbReference type="Proteomes" id="UP000319175"/>
    </source>
</evidence>
<accession>A0A501PZ57</accession>
<dbReference type="GO" id="GO:0044384">
    <property type="term" value="C:host outer membrane"/>
    <property type="evidence" value="ECO:0007669"/>
    <property type="project" value="InterPro"/>
</dbReference>
<evidence type="ECO:0000256" key="2">
    <source>
        <dbReference type="SAM" id="SignalP"/>
    </source>
</evidence>
<dbReference type="RefSeq" id="WP_140002399.1">
    <property type="nucleotide sequence ID" value="NZ_VFJE01000056.1"/>
</dbReference>
<feature type="signal peptide" evidence="2">
    <location>
        <begin position="1"/>
        <end position="19"/>
    </location>
</feature>
<keyword evidence="1 2" id="KW-0732">Signal</keyword>
<reference evidence="4 5" key="1">
    <citation type="submission" date="2019-06" db="EMBL/GenBank/DDBJ databases">
        <title>Flavobacterium sp. MaA-Y11 from geoumgang.</title>
        <authorList>
            <person name="Jeong S."/>
        </authorList>
    </citation>
    <scope>NUCLEOTIDE SEQUENCE [LARGE SCALE GENOMIC DNA]</scope>
    <source>
        <strain evidence="4 5">MaA-Y11</strain>
    </source>
</reference>
<feature type="domain" description="Outer membrane protein beta-barrel" evidence="3">
    <location>
        <begin position="7"/>
        <end position="174"/>
    </location>
</feature>
<dbReference type="InterPro" id="IPR027385">
    <property type="entry name" value="Beta-barrel_OMP"/>
</dbReference>
<evidence type="ECO:0000259" key="3">
    <source>
        <dbReference type="Pfam" id="PF13505"/>
    </source>
</evidence>
<evidence type="ECO:0000313" key="4">
    <source>
        <dbReference type="EMBL" id="TPD65850.1"/>
    </source>
</evidence>
<dbReference type="InterPro" id="IPR011250">
    <property type="entry name" value="OMP/PagP_B-barrel"/>
</dbReference>
<dbReference type="PROSITE" id="PS00695">
    <property type="entry name" value="ENT_VIR_OMP_2"/>
    <property type="match status" value="1"/>
</dbReference>
<dbReference type="EMBL" id="VFJE01000056">
    <property type="protein sequence ID" value="TPD65850.1"/>
    <property type="molecule type" value="Genomic_DNA"/>
</dbReference>
<sequence>MKKIFLTVVAVCAFGLANAQEGIKFGVKAGLNFTNFGGDSDGNGKTGFYVGGLADFTVTDKFHVQPELLYSNEGAEDAKLDYIRIPIMAKYYVYQGLSIQAGPEIAFKIAAENDFLDESTKSIDFALGIGAGYELPNGLFFDLRYNAGLTNINDTDTGFDVNNTGFQIGAGYRF</sequence>
<keyword evidence="5" id="KW-1185">Reference proteome</keyword>
<dbReference type="AlphaFoldDB" id="A0A501PZ57"/>
<gene>
    <name evidence="4" type="ORF">FJA49_16860</name>
</gene>
<feature type="chain" id="PRO_5021322458" evidence="2">
    <location>
        <begin position="20"/>
        <end position="174"/>
    </location>
</feature>
<name>A0A501PZ57_9FLAO</name>
<protein>
    <submittedName>
        <fullName evidence="4">PorT family protein</fullName>
    </submittedName>
</protein>
<proteinExistence type="predicted"/>
<dbReference type="InterPro" id="IPR000758">
    <property type="entry name" value="Enterovir_OMP"/>
</dbReference>
<dbReference type="SUPFAM" id="SSF56925">
    <property type="entry name" value="OMPA-like"/>
    <property type="match status" value="1"/>
</dbReference>
<comment type="caution">
    <text evidence="4">The sequence shown here is derived from an EMBL/GenBank/DDBJ whole genome shotgun (WGS) entry which is preliminary data.</text>
</comment>
<evidence type="ECO:0000256" key="1">
    <source>
        <dbReference type="ARBA" id="ARBA00022729"/>
    </source>
</evidence>
<dbReference type="Pfam" id="PF13505">
    <property type="entry name" value="OMP_b-brl"/>
    <property type="match status" value="1"/>
</dbReference>
<dbReference type="Proteomes" id="UP000319175">
    <property type="component" value="Unassembled WGS sequence"/>
</dbReference>
<dbReference type="OrthoDB" id="947434at2"/>
<organism evidence="4 5">
    <name type="scientific">Flavobacterium microcysteis</name>
    <dbReference type="NCBI Taxonomy" id="2596891"/>
    <lineage>
        <taxon>Bacteria</taxon>
        <taxon>Pseudomonadati</taxon>
        <taxon>Bacteroidota</taxon>
        <taxon>Flavobacteriia</taxon>
        <taxon>Flavobacteriales</taxon>
        <taxon>Flavobacteriaceae</taxon>
        <taxon>Flavobacterium</taxon>
    </lineage>
</organism>